<accession>A0ACA9RFY1</accession>
<keyword evidence="2" id="KW-1185">Reference proteome</keyword>
<protein>
    <submittedName>
        <fullName evidence="1">9392_t:CDS:1</fullName>
    </submittedName>
</protein>
<name>A0ACA9RFY1_9GLOM</name>
<sequence length="144" mass="16366">AENREYIEDWITLIYGSSSESSETSDSTSTSSGNEASIPSARNRKQYQYAHRNMRGRGRNRVHSRCSRKYKRHSKSSAELAEYDDSNTVKYVPPTSCEGLLEKMRAAIYLSLDELWSIPNEIELKASMLDPHALKLLLFATADK</sequence>
<comment type="caution">
    <text evidence="1">The sequence shown here is derived from an EMBL/GenBank/DDBJ whole genome shotgun (WGS) entry which is preliminary data.</text>
</comment>
<evidence type="ECO:0000313" key="2">
    <source>
        <dbReference type="Proteomes" id="UP000789366"/>
    </source>
</evidence>
<proteinExistence type="predicted"/>
<reference evidence="1" key="1">
    <citation type="submission" date="2021-06" db="EMBL/GenBank/DDBJ databases">
        <authorList>
            <person name="Kallberg Y."/>
            <person name="Tangrot J."/>
            <person name="Rosling A."/>
        </authorList>
    </citation>
    <scope>NUCLEOTIDE SEQUENCE</scope>
    <source>
        <strain evidence="1">28 12/20/2015</strain>
    </source>
</reference>
<evidence type="ECO:0000313" key="1">
    <source>
        <dbReference type="EMBL" id="CAG8790786.1"/>
    </source>
</evidence>
<feature type="non-terminal residue" evidence="1">
    <location>
        <position position="1"/>
    </location>
</feature>
<gene>
    <name evidence="1" type="ORF">SPELUC_LOCUS17209</name>
</gene>
<dbReference type="Proteomes" id="UP000789366">
    <property type="component" value="Unassembled WGS sequence"/>
</dbReference>
<dbReference type="EMBL" id="CAJVPW010068881">
    <property type="protein sequence ID" value="CAG8790786.1"/>
    <property type="molecule type" value="Genomic_DNA"/>
</dbReference>
<organism evidence="1 2">
    <name type="scientific">Cetraspora pellucida</name>
    <dbReference type="NCBI Taxonomy" id="1433469"/>
    <lineage>
        <taxon>Eukaryota</taxon>
        <taxon>Fungi</taxon>
        <taxon>Fungi incertae sedis</taxon>
        <taxon>Mucoromycota</taxon>
        <taxon>Glomeromycotina</taxon>
        <taxon>Glomeromycetes</taxon>
        <taxon>Diversisporales</taxon>
        <taxon>Gigasporaceae</taxon>
        <taxon>Cetraspora</taxon>
    </lineage>
</organism>